<dbReference type="Proteomes" id="UP000442714">
    <property type="component" value="Unassembled WGS sequence"/>
</dbReference>
<feature type="transmembrane region" description="Helical" evidence="1">
    <location>
        <begin position="187"/>
        <end position="204"/>
    </location>
</feature>
<keyword evidence="1" id="KW-0812">Transmembrane</keyword>
<keyword evidence="1" id="KW-0472">Membrane</keyword>
<accession>A0A844ZR25</accession>
<gene>
    <name evidence="2" type="ORF">GRI41_01395</name>
</gene>
<dbReference type="InterPro" id="IPR025291">
    <property type="entry name" value="DUF4153"/>
</dbReference>
<proteinExistence type="predicted"/>
<feature type="transmembrane region" description="Helical" evidence="1">
    <location>
        <begin position="323"/>
        <end position="342"/>
    </location>
</feature>
<sequence>MSDTTLEPDAPDTGSMPEDWSLRPWALAVLLGIAALGVHLASDSADDEPWRMALTAFFFFGGGVLAFTLDRDYLIPPAIFAGLSGLVMAGIAWRATSASDYYSDEAFWVAAGALAVTLSLPLFQSGFHHKRFKTSYADTHYFVWTDAICGAGALAFTGLSWAVIAMLAELFELLQITLLSDLLNQEWFGWVFSGVAFGAALGVLRNQLKILSTLKSVVLLVLSLLAIPLAIALVLFLLAMIVSGPDVLWEATRSATPVLLACAVGAFVLTNAVIRDDDADMSGSKILRWAALVLALCILPLTVFAAVSVGARIAQHGLSPERIWALVSIGVATAFGIAYFAAVVRGRMAGWRDALRRSNLHLAVIVTGIALLLAMPVFDFAAISTRDQLSRLKSNVVSAEDFDFSALRWDFGEAGRTALNQLAKSEDDAVAKGAKTALAEEYRQYRHVSEDKDEKQERLANLRIDFDNPALAERLEYHVGGSRWMCSDACVALDTGRVERGHRIALIQGRHVSFVVLDPAKPLPGEEQQDEVFIDEVESAEAEEAGEVTATSQVEIREYRGRQIYVDGKPVGDPFD</sequence>
<evidence type="ECO:0000313" key="2">
    <source>
        <dbReference type="EMBL" id="MXO89466.1"/>
    </source>
</evidence>
<reference evidence="2 3" key="1">
    <citation type="submission" date="2019-12" db="EMBL/GenBank/DDBJ databases">
        <title>Genomic-based taxomic classification of the family Erythrobacteraceae.</title>
        <authorList>
            <person name="Xu L."/>
        </authorList>
    </citation>
    <scope>NUCLEOTIDE SEQUENCE [LARGE SCALE GENOMIC DNA]</scope>
    <source>
        <strain evidence="2 3">KCTC 52763</strain>
    </source>
</reference>
<keyword evidence="3" id="KW-1185">Reference proteome</keyword>
<dbReference type="Pfam" id="PF13687">
    <property type="entry name" value="DUF4153"/>
    <property type="match status" value="1"/>
</dbReference>
<keyword evidence="1" id="KW-1133">Transmembrane helix</keyword>
<name>A0A844ZR25_9SPHN</name>
<feature type="transmembrane region" description="Helical" evidence="1">
    <location>
        <begin position="106"/>
        <end position="123"/>
    </location>
</feature>
<dbReference type="RefSeq" id="WP_160602861.1">
    <property type="nucleotide sequence ID" value="NZ_WTYX01000001.1"/>
</dbReference>
<organism evidence="2 3">
    <name type="scientific">Pontixanthobacter aquaemixtae</name>
    <dbReference type="NCBI Taxonomy" id="1958940"/>
    <lineage>
        <taxon>Bacteria</taxon>
        <taxon>Pseudomonadati</taxon>
        <taxon>Pseudomonadota</taxon>
        <taxon>Alphaproteobacteria</taxon>
        <taxon>Sphingomonadales</taxon>
        <taxon>Erythrobacteraceae</taxon>
        <taxon>Pontixanthobacter</taxon>
    </lineage>
</organism>
<feature type="transmembrane region" description="Helical" evidence="1">
    <location>
        <begin position="286"/>
        <end position="311"/>
    </location>
</feature>
<feature type="transmembrane region" description="Helical" evidence="1">
    <location>
        <begin position="74"/>
        <end position="94"/>
    </location>
</feature>
<evidence type="ECO:0000313" key="3">
    <source>
        <dbReference type="Proteomes" id="UP000442714"/>
    </source>
</evidence>
<feature type="transmembrane region" description="Helical" evidence="1">
    <location>
        <begin position="143"/>
        <end position="167"/>
    </location>
</feature>
<feature type="transmembrane region" description="Helical" evidence="1">
    <location>
        <begin position="216"/>
        <end position="242"/>
    </location>
</feature>
<feature type="transmembrane region" description="Helical" evidence="1">
    <location>
        <begin position="48"/>
        <end position="67"/>
    </location>
</feature>
<dbReference type="AlphaFoldDB" id="A0A844ZR25"/>
<feature type="transmembrane region" description="Helical" evidence="1">
    <location>
        <begin position="254"/>
        <end position="274"/>
    </location>
</feature>
<dbReference type="EMBL" id="WTYX01000001">
    <property type="protein sequence ID" value="MXO89466.1"/>
    <property type="molecule type" value="Genomic_DNA"/>
</dbReference>
<evidence type="ECO:0000256" key="1">
    <source>
        <dbReference type="SAM" id="Phobius"/>
    </source>
</evidence>
<protein>
    <submittedName>
        <fullName evidence="2">DUF4153 domain-containing protein</fullName>
    </submittedName>
</protein>
<feature type="transmembrane region" description="Helical" evidence="1">
    <location>
        <begin position="25"/>
        <end position="42"/>
    </location>
</feature>
<comment type="caution">
    <text evidence="2">The sequence shown here is derived from an EMBL/GenBank/DDBJ whole genome shotgun (WGS) entry which is preliminary data.</text>
</comment>
<feature type="transmembrane region" description="Helical" evidence="1">
    <location>
        <begin position="362"/>
        <end position="383"/>
    </location>
</feature>
<dbReference type="OrthoDB" id="7402611at2"/>